<evidence type="ECO:0000256" key="10">
    <source>
        <dbReference type="SAM" id="MobiDB-lite"/>
    </source>
</evidence>
<dbReference type="GO" id="GO:0003777">
    <property type="term" value="F:microtubule motor activity"/>
    <property type="evidence" value="ECO:0007669"/>
    <property type="project" value="InterPro"/>
</dbReference>
<dbReference type="Proteomes" id="UP001259832">
    <property type="component" value="Unassembled WGS sequence"/>
</dbReference>
<dbReference type="InterPro" id="IPR027640">
    <property type="entry name" value="Kinesin-like_fam"/>
</dbReference>
<dbReference type="GO" id="GO:0015112">
    <property type="term" value="F:nitrate transmembrane transporter activity"/>
    <property type="evidence" value="ECO:0007669"/>
    <property type="project" value="InterPro"/>
</dbReference>
<feature type="coiled-coil region" evidence="9">
    <location>
        <begin position="756"/>
        <end position="804"/>
    </location>
</feature>
<keyword evidence="8" id="KW-0505">Motor protein</keyword>
<organism evidence="13 14">
    <name type="scientific">Phytophthora citrophthora</name>
    <dbReference type="NCBI Taxonomy" id="4793"/>
    <lineage>
        <taxon>Eukaryota</taxon>
        <taxon>Sar</taxon>
        <taxon>Stramenopiles</taxon>
        <taxon>Oomycota</taxon>
        <taxon>Peronosporomycetes</taxon>
        <taxon>Peronosporales</taxon>
        <taxon>Peronosporaceae</taxon>
        <taxon>Phytophthora</taxon>
    </lineage>
</organism>
<feature type="coiled-coil region" evidence="9">
    <location>
        <begin position="604"/>
        <end position="642"/>
    </location>
</feature>
<dbReference type="GO" id="GO:0007018">
    <property type="term" value="P:microtubule-based movement"/>
    <property type="evidence" value="ECO:0007669"/>
    <property type="project" value="InterPro"/>
</dbReference>
<keyword evidence="14" id="KW-1185">Reference proteome</keyword>
<feature type="compositionally biased region" description="Basic and acidic residues" evidence="10">
    <location>
        <begin position="1335"/>
        <end position="1349"/>
    </location>
</feature>
<dbReference type="FunFam" id="3.40.850.10:FF:000146">
    <property type="entry name" value="Kinesin-like protein"/>
    <property type="match status" value="1"/>
</dbReference>
<dbReference type="SUPFAM" id="SSF52540">
    <property type="entry name" value="P-loop containing nucleoside triphosphate hydrolases"/>
    <property type="match status" value="1"/>
</dbReference>
<dbReference type="InterPro" id="IPR001752">
    <property type="entry name" value="Kinesin_motor_dom"/>
</dbReference>
<dbReference type="InterPro" id="IPR036259">
    <property type="entry name" value="MFS_trans_sf"/>
</dbReference>
<evidence type="ECO:0000256" key="6">
    <source>
        <dbReference type="ARBA" id="ARBA00022989"/>
    </source>
</evidence>
<comment type="similarity">
    <text evidence="2">Belongs to the major facilitator superfamily. Nitrate/nitrite porter (TC 2.A.1.8) family.</text>
</comment>
<feature type="transmembrane region" description="Helical" evidence="11">
    <location>
        <begin position="377"/>
        <end position="410"/>
    </location>
</feature>
<keyword evidence="3 11" id="KW-0812">Transmembrane</keyword>
<keyword evidence="9" id="KW-0175">Coiled coil</keyword>
<dbReference type="CDD" id="cd17341">
    <property type="entry name" value="MFS_NRT2_like"/>
    <property type="match status" value="1"/>
</dbReference>
<feature type="transmembrane region" description="Helical" evidence="11">
    <location>
        <begin position="135"/>
        <end position="154"/>
    </location>
</feature>
<evidence type="ECO:0000256" key="7">
    <source>
        <dbReference type="ARBA" id="ARBA00023136"/>
    </source>
</evidence>
<dbReference type="PANTHER" id="PTHR47972">
    <property type="entry name" value="KINESIN-LIKE PROTEIN KLP-3"/>
    <property type="match status" value="1"/>
</dbReference>
<dbReference type="InterPro" id="IPR044772">
    <property type="entry name" value="NO3_transporter"/>
</dbReference>
<evidence type="ECO:0000256" key="11">
    <source>
        <dbReference type="SAM" id="Phobius"/>
    </source>
</evidence>
<dbReference type="GO" id="GO:0016020">
    <property type="term" value="C:membrane"/>
    <property type="evidence" value="ECO:0007669"/>
    <property type="project" value="UniProtKB-SubCell"/>
</dbReference>
<feature type="compositionally biased region" description="Basic and acidic residues" evidence="10">
    <location>
        <begin position="1084"/>
        <end position="1099"/>
    </location>
</feature>
<evidence type="ECO:0000256" key="4">
    <source>
        <dbReference type="ARBA" id="ARBA00022741"/>
    </source>
</evidence>
<keyword evidence="4 8" id="KW-0547">Nucleotide-binding</keyword>
<dbReference type="Pfam" id="PF00225">
    <property type="entry name" value="Kinesin"/>
    <property type="match status" value="1"/>
</dbReference>
<dbReference type="SUPFAM" id="SSF103473">
    <property type="entry name" value="MFS general substrate transporter"/>
    <property type="match status" value="1"/>
</dbReference>
<feature type="region of interest" description="Disordered" evidence="10">
    <location>
        <begin position="1"/>
        <end position="20"/>
    </location>
</feature>
<feature type="region of interest" description="Disordered" evidence="10">
    <location>
        <begin position="1075"/>
        <end position="1116"/>
    </location>
</feature>
<keyword evidence="5 8" id="KW-0067">ATP-binding</keyword>
<dbReference type="GO" id="GO:0005524">
    <property type="term" value="F:ATP binding"/>
    <property type="evidence" value="ECO:0007669"/>
    <property type="project" value="UniProtKB-UniRule"/>
</dbReference>
<feature type="transmembrane region" description="Helical" evidence="11">
    <location>
        <begin position="70"/>
        <end position="88"/>
    </location>
</feature>
<feature type="transmembrane region" description="Helical" evidence="11">
    <location>
        <begin position="430"/>
        <end position="453"/>
    </location>
</feature>
<dbReference type="Pfam" id="PF07690">
    <property type="entry name" value="MFS_1"/>
    <property type="match status" value="1"/>
</dbReference>
<dbReference type="InterPro" id="IPR011701">
    <property type="entry name" value="MFS"/>
</dbReference>
<evidence type="ECO:0000256" key="5">
    <source>
        <dbReference type="ARBA" id="ARBA00022840"/>
    </source>
</evidence>
<name>A0AAD9LM36_9STRA</name>
<evidence type="ECO:0000256" key="2">
    <source>
        <dbReference type="ARBA" id="ARBA00008432"/>
    </source>
</evidence>
<keyword evidence="6 11" id="KW-1133">Transmembrane helix</keyword>
<evidence type="ECO:0000313" key="14">
    <source>
        <dbReference type="Proteomes" id="UP001259832"/>
    </source>
</evidence>
<evidence type="ECO:0000313" key="13">
    <source>
        <dbReference type="EMBL" id="KAK1942098.1"/>
    </source>
</evidence>
<dbReference type="InterPro" id="IPR027417">
    <property type="entry name" value="P-loop_NTPase"/>
</dbReference>
<dbReference type="PRINTS" id="PR00380">
    <property type="entry name" value="KINESINHEAVY"/>
</dbReference>
<feature type="transmembrane region" description="Helical" evidence="11">
    <location>
        <begin position="161"/>
        <end position="180"/>
    </location>
</feature>
<feature type="region of interest" description="Disordered" evidence="10">
    <location>
        <begin position="1405"/>
        <end position="1426"/>
    </location>
</feature>
<dbReference type="PROSITE" id="PS50067">
    <property type="entry name" value="KINESIN_MOTOR_2"/>
    <property type="match status" value="1"/>
</dbReference>
<dbReference type="EMBL" id="JASMQC010000010">
    <property type="protein sequence ID" value="KAK1942098.1"/>
    <property type="molecule type" value="Genomic_DNA"/>
</dbReference>
<proteinExistence type="inferred from homology"/>
<dbReference type="Gene3D" id="3.40.850.10">
    <property type="entry name" value="Kinesin motor domain"/>
    <property type="match status" value="1"/>
</dbReference>
<evidence type="ECO:0000259" key="12">
    <source>
        <dbReference type="PROSITE" id="PS50067"/>
    </source>
</evidence>
<dbReference type="InterPro" id="IPR019821">
    <property type="entry name" value="Kinesin_motor_CS"/>
</dbReference>
<comment type="caution">
    <text evidence="13">The sequence shown here is derived from an EMBL/GenBank/DDBJ whole genome shotgun (WGS) entry which is preliminary data.</text>
</comment>
<feature type="region of interest" description="Disordered" evidence="10">
    <location>
        <begin position="1335"/>
        <end position="1370"/>
    </location>
</feature>
<keyword evidence="7 11" id="KW-0472">Membrane</keyword>
<evidence type="ECO:0000256" key="8">
    <source>
        <dbReference type="PROSITE-ProRule" id="PRU00283"/>
    </source>
</evidence>
<protein>
    <submittedName>
        <fullName evidence="13">Kinesin-like protein KIN-14E</fullName>
    </submittedName>
</protein>
<evidence type="ECO:0000256" key="1">
    <source>
        <dbReference type="ARBA" id="ARBA00004141"/>
    </source>
</evidence>
<feature type="binding site" evidence="8">
    <location>
        <begin position="1622"/>
        <end position="1629"/>
    </location>
    <ligand>
        <name>ATP</name>
        <dbReference type="ChEBI" id="CHEBI:30616"/>
    </ligand>
</feature>
<dbReference type="Gene3D" id="1.20.1250.20">
    <property type="entry name" value="MFS general substrate transporter like domains"/>
    <property type="match status" value="2"/>
</dbReference>
<feature type="transmembrane region" description="Helical" evidence="11">
    <location>
        <begin position="215"/>
        <end position="237"/>
    </location>
</feature>
<dbReference type="InterPro" id="IPR036961">
    <property type="entry name" value="Kinesin_motor_dom_sf"/>
</dbReference>
<dbReference type="PROSITE" id="PS00411">
    <property type="entry name" value="KINESIN_MOTOR_1"/>
    <property type="match status" value="1"/>
</dbReference>
<dbReference type="PANTHER" id="PTHR47972:SF16">
    <property type="entry name" value="KINESIN-LIKE PROTEIN"/>
    <property type="match status" value="1"/>
</dbReference>
<feature type="region of interest" description="Disordered" evidence="10">
    <location>
        <begin position="1167"/>
        <end position="1209"/>
    </location>
</feature>
<comment type="subcellular location">
    <subcellularLocation>
        <location evidence="1">Membrane</location>
        <topology evidence="1">Multi-pass membrane protein</topology>
    </subcellularLocation>
</comment>
<accession>A0AAD9LM36</accession>
<feature type="transmembrane region" description="Helical" evidence="11">
    <location>
        <begin position="460"/>
        <end position="478"/>
    </location>
</feature>
<feature type="compositionally biased region" description="Acidic residues" evidence="10">
    <location>
        <begin position="1167"/>
        <end position="1204"/>
    </location>
</feature>
<sequence>MESLTPRVRELSSRLTSPNESPRCVFSLQVDKHAVEVPNAPLYDLPVDTKQFDRATTIKANNMLRPHMRIFYLSWISAITGFFGWYAIPPLMPVIKTQLNLTDGQVLNSDITSTASTIFSRIASGPLLDRFGPQAVQSAVLWLGAIPIVLAAFVNSATTLLAVRFFVGLVGCVFVTTNAITGGLGLSGIGFAFLVLPFVFKAITPSGHVSEDMGWRITIALPAVLMIVMGVVIRFAVDSCPTGDFQELMKKKRQAEQAVNLDEDPDVQEQQLKPPSLLESFKIVLSDTNVLVMIAHYAACFGTELQLNNMGALYFYKEFTKDGCTDSSLCSLLSKTSAATVASSFGLMNVFARAVGGLASDAVNRRLGMRGRQYTQFSLLCVLGALVLALSRSYSIGLCVTLYVLVAIAAQASGGSTYGIVPYLNERHTGTVNGLVGAGGNMGGALFGVIFRITGSYHTGLFYMSIFIFSCALLTPLLRISQHNNTDQSQHEPNTASKPFFCEEMSEYAEAETPSAMLSNGESPGNAQTEELPVTNAVSLPLTTNFYAGKVLALGTPPAPTQEREETYIPVTLARAQLSKVVADMHAMKAEQVRNLNEILEHYRKFENDTKERHEAQVKALKSRAETKLKESREQLIQLKEAGAAREELHNKEKQTLIEEQNKQHLEHLQAHEIWRQELEITLQTHEDTFTREQQKALEEIARVSKTSALTSEKAKKQLSNEVQMCSEDALGQAIRVETQLQNARKALETQHQAFLEHEAKRTETLSNKLHDLEEKAKAADSREKVLQRRLEAARERFDFIERQAVKETVELLVQAVVVTVGKTTATSDAPTQTLDLEKLEAKPTIAEVPTLLLDKAKYESEVEVSRERNITLIRSKAALHEAKDKLEAVTKIKKAAKTAVKTWLTAFQGQYGREPTIEEKALVKEKYLAFKDAEKAFSTQKSLVQTLKLQHRELVLRIDASSRWSALGSAVVNVPEENEGESVSFRSVRSAVSSNISSRPTTASVSTAEIGVNTFVSTAEIGVDTFVSTKDSGIDASTDFRDEAVAELEKEIQELRAQSAVKISSVPEVIKITATSSNEEEEDRKLQKEEEDQKERGRQQRVQLEEEMSGLSKEIETRRAEKKRLEVEIEQMRLHLELSEARESDSFPPSEAKIDVEFVDKKDEEIEEDEYEEEEFETDIAEPKDEEVPDVEEEKEEPEEIESQDVKEDAARSLQLVQMITDAVVRGKAQFNRGDKAKCYQTYAKCAEKVIAELQALHDKQRRQLAPALKRVLTESARLPPARGPQTLRKQLDIVRENCDEWLNVREEQAAARLAERKARKEAADVRKQQLLEKTQQKQAEHKSEEKKAHKKKSSSSQPLSTGGKALEETKQKLRTLEAKAKADRVKISQLEAALAKAEIQVTVGGGGSSNSGGNSTSDRRVADLEKKHKKALEENEKSAKKEIAALTQQLQSAQKASQELQEQTSVLQKELGVVGGKAKQLGQLEVEMTQLREQAALVTPLNTELREAKSQYLTLETSYKEEQALRKKYYNQIEDMKGKIRVYARCRPMSSSENDRGCVTCVKFVDEFSLEVSGGSRAMKTFAYDQVFSPASTQPQVFEDTKNLLQSAVDGYNVCIFAYGQTGSGKTFTMTGSEKDPGLSPRAIHHLFQLAEEGKANFTVNFQATMLELYNDALIDLFHLMEGGGAHDNKLEIKKNEKGMVVVQNATLKKCTSPEQTLKLFEAANKKRQVGATKMNAESSRSHSIFSLLVESYNKTTKATTVGKLSLVDLAGSERAGKTGATADRLKEAQAINKSLSALGDVISALSTNEKFIPYRNNKLTQLMQDSLGGNAKTLMFVNISPADYNQEETVTSLTYASRVKLITNNANKNSESEQVNRLKAIIKQLRAGKMDVDLEGVLD</sequence>
<feature type="domain" description="Kinesin motor" evidence="12">
    <location>
        <begin position="1541"/>
        <end position="1865"/>
    </location>
</feature>
<dbReference type="SMART" id="SM00129">
    <property type="entry name" value="KISc"/>
    <property type="match status" value="1"/>
</dbReference>
<reference evidence="13" key="1">
    <citation type="submission" date="2023-08" db="EMBL/GenBank/DDBJ databases">
        <title>Reference Genome Resource for the Citrus Pathogen Phytophthora citrophthora.</title>
        <authorList>
            <person name="Moller H."/>
            <person name="Coetzee B."/>
            <person name="Rose L.J."/>
            <person name="Van Niekerk J.M."/>
        </authorList>
    </citation>
    <scope>NUCLEOTIDE SEQUENCE</scope>
    <source>
        <strain evidence="13">STE-U-9442</strain>
    </source>
</reference>
<gene>
    <name evidence="13" type="ORF">P3T76_006420</name>
</gene>
<evidence type="ECO:0000256" key="3">
    <source>
        <dbReference type="ARBA" id="ARBA00022692"/>
    </source>
</evidence>
<comment type="similarity">
    <text evidence="8">Belongs to the TRAFAC class myosin-kinesin ATPase superfamily. Kinesin family.</text>
</comment>
<evidence type="ECO:0000256" key="9">
    <source>
        <dbReference type="SAM" id="Coils"/>
    </source>
</evidence>
<dbReference type="CDD" id="cd01366">
    <property type="entry name" value="KISc_C_terminal"/>
    <property type="match status" value="1"/>
</dbReference>
<dbReference type="GO" id="GO:0008017">
    <property type="term" value="F:microtubule binding"/>
    <property type="evidence" value="ECO:0007669"/>
    <property type="project" value="InterPro"/>
</dbReference>